<dbReference type="AlphaFoldDB" id="A0A9E2KCW8"/>
<gene>
    <name evidence="7" type="ORF">H9872_05085</name>
</gene>
<proteinExistence type="predicted"/>
<dbReference type="GO" id="GO:0005829">
    <property type="term" value="C:cytosol"/>
    <property type="evidence" value="ECO:0007669"/>
    <property type="project" value="TreeGrafter"/>
</dbReference>
<evidence type="ECO:0000313" key="8">
    <source>
        <dbReference type="Proteomes" id="UP000824229"/>
    </source>
</evidence>
<feature type="coiled-coil region" evidence="5">
    <location>
        <begin position="168"/>
        <end position="195"/>
    </location>
</feature>
<dbReference type="SUPFAM" id="SSF52540">
    <property type="entry name" value="P-loop containing nucleoside triphosphate hydrolases"/>
    <property type="match status" value="1"/>
</dbReference>
<dbReference type="GO" id="GO:0043138">
    <property type="term" value="F:3'-5' DNA helicase activity"/>
    <property type="evidence" value="ECO:0007669"/>
    <property type="project" value="TreeGrafter"/>
</dbReference>
<evidence type="ECO:0000256" key="2">
    <source>
        <dbReference type="ARBA" id="ARBA00022801"/>
    </source>
</evidence>
<keyword evidence="3 7" id="KW-0347">Helicase</keyword>
<dbReference type="InterPro" id="IPR000212">
    <property type="entry name" value="DNA_helicase_UvrD/REP"/>
</dbReference>
<feature type="non-terminal residue" evidence="7">
    <location>
        <position position="1"/>
    </location>
</feature>
<dbReference type="GO" id="GO:0003677">
    <property type="term" value="F:DNA binding"/>
    <property type="evidence" value="ECO:0007669"/>
    <property type="project" value="InterPro"/>
</dbReference>
<dbReference type="InterPro" id="IPR027417">
    <property type="entry name" value="P-loop_NTPase"/>
</dbReference>
<evidence type="ECO:0000259" key="6">
    <source>
        <dbReference type="PROSITE" id="PS51217"/>
    </source>
</evidence>
<evidence type="ECO:0000256" key="4">
    <source>
        <dbReference type="ARBA" id="ARBA00022840"/>
    </source>
</evidence>
<evidence type="ECO:0000256" key="5">
    <source>
        <dbReference type="SAM" id="Coils"/>
    </source>
</evidence>
<organism evidence="7 8">
    <name type="scientific">Candidatus Cellulosilyticum pullistercoris</name>
    <dbReference type="NCBI Taxonomy" id="2838521"/>
    <lineage>
        <taxon>Bacteria</taxon>
        <taxon>Bacillati</taxon>
        <taxon>Bacillota</taxon>
        <taxon>Clostridia</taxon>
        <taxon>Lachnospirales</taxon>
        <taxon>Cellulosilyticaceae</taxon>
        <taxon>Cellulosilyticum</taxon>
    </lineage>
</organism>
<dbReference type="PANTHER" id="PTHR11070">
    <property type="entry name" value="UVRD / RECB / PCRA DNA HELICASE FAMILY MEMBER"/>
    <property type="match status" value="1"/>
</dbReference>
<dbReference type="Proteomes" id="UP000824229">
    <property type="component" value="Unassembled WGS sequence"/>
</dbReference>
<keyword evidence="4" id="KW-0067">ATP-binding</keyword>
<feature type="domain" description="UvrD-like helicase C-terminal" evidence="6">
    <location>
        <begin position="1"/>
        <end position="211"/>
    </location>
</feature>
<name>A0A9E2KCW8_9FIRM</name>
<reference evidence="7" key="1">
    <citation type="journal article" date="2021" name="PeerJ">
        <title>Extensive microbial diversity within the chicken gut microbiome revealed by metagenomics and culture.</title>
        <authorList>
            <person name="Gilroy R."/>
            <person name="Ravi A."/>
            <person name="Getino M."/>
            <person name="Pursley I."/>
            <person name="Horton D.L."/>
            <person name="Alikhan N.F."/>
            <person name="Baker D."/>
            <person name="Gharbi K."/>
            <person name="Hall N."/>
            <person name="Watson M."/>
            <person name="Adriaenssens E.M."/>
            <person name="Foster-Nyarko E."/>
            <person name="Jarju S."/>
            <person name="Secka A."/>
            <person name="Antonio M."/>
            <person name="Oren A."/>
            <person name="Chaudhuri R.R."/>
            <person name="La Ragione R."/>
            <person name="Hildebrand F."/>
            <person name="Pallen M.J."/>
        </authorList>
    </citation>
    <scope>NUCLEOTIDE SEQUENCE</scope>
    <source>
        <strain evidence="7">B5-657</strain>
    </source>
</reference>
<evidence type="ECO:0000256" key="1">
    <source>
        <dbReference type="ARBA" id="ARBA00022741"/>
    </source>
</evidence>
<dbReference type="GO" id="GO:0000725">
    <property type="term" value="P:recombinational repair"/>
    <property type="evidence" value="ECO:0007669"/>
    <property type="project" value="TreeGrafter"/>
</dbReference>
<protein>
    <submittedName>
        <fullName evidence="7">ATP-dependent helicase</fullName>
    </submittedName>
</protein>
<dbReference type="InterPro" id="IPR014017">
    <property type="entry name" value="DNA_helicase_UvrD-like_C"/>
</dbReference>
<evidence type="ECO:0000313" key="7">
    <source>
        <dbReference type="EMBL" id="MBU3804116.1"/>
    </source>
</evidence>
<dbReference type="Gene3D" id="1.10.486.10">
    <property type="entry name" value="PCRA, domain 4"/>
    <property type="match status" value="1"/>
</dbReference>
<comment type="caution">
    <text evidence="7">The sequence shown here is derived from an EMBL/GenBank/DDBJ whole genome shotgun (WGS) entry which is preliminary data.</text>
</comment>
<keyword evidence="5" id="KW-0175">Coiled coil</keyword>
<dbReference type="Pfam" id="PF13361">
    <property type="entry name" value="UvrD_C"/>
    <property type="match status" value="1"/>
</dbReference>
<dbReference type="GO" id="GO:0016787">
    <property type="term" value="F:hydrolase activity"/>
    <property type="evidence" value="ECO:0007669"/>
    <property type="project" value="UniProtKB-KW"/>
</dbReference>
<dbReference type="PROSITE" id="PS51217">
    <property type="entry name" value="UVRD_HELICASE_CTER"/>
    <property type="match status" value="1"/>
</dbReference>
<dbReference type="PANTHER" id="PTHR11070:SF2">
    <property type="entry name" value="ATP-DEPENDENT DNA HELICASE SRS2"/>
    <property type="match status" value="1"/>
</dbReference>
<dbReference type="EMBL" id="JAHLFQ010000112">
    <property type="protein sequence ID" value="MBU3804116.1"/>
    <property type="molecule type" value="Genomic_DNA"/>
</dbReference>
<keyword evidence="2" id="KW-0378">Hydrolase</keyword>
<accession>A0A9E2KCW8</accession>
<dbReference type="GO" id="GO:0033202">
    <property type="term" value="C:DNA helicase complex"/>
    <property type="evidence" value="ECO:0007669"/>
    <property type="project" value="TreeGrafter"/>
</dbReference>
<keyword evidence="1" id="KW-0547">Nucleotide-binding</keyword>
<dbReference type="GO" id="GO:0005524">
    <property type="term" value="F:ATP binding"/>
    <property type="evidence" value="ECO:0007669"/>
    <property type="project" value="UniProtKB-KW"/>
</dbReference>
<sequence>RKEGIQLGDMAVIYRTNIQARSIVETLLSANIPFCLRDGMSSLYEQWITKDILCYLHLANNLNELEYACKIINKPKRYISKANIEIAKKEGSNLLLNLLQLGILTQWQNDYIQELLFDLQVLKEKSLIDAIRYIRHHIGYDSYLNEYANYRKMPSLSLFEVLEDIEDSAQNYQTLEEWENALKEMSQEIKDSVKRRNANVLTLTTMHGAKGLEFDTVFIIDVVEGIIPYHKSNLEEEIEEERRLLYVGMTRAKKQLYLYIPTEKHGKPVAPSSFIQNLKETIYLEELKKDKIVYHKNLGRGRIVKVLENGIIEVQFNNGEKRKIDSIYCINNAIITWEGDDHEKK</sequence>
<reference evidence="7" key="2">
    <citation type="submission" date="2021-04" db="EMBL/GenBank/DDBJ databases">
        <authorList>
            <person name="Gilroy R."/>
        </authorList>
    </citation>
    <scope>NUCLEOTIDE SEQUENCE</scope>
    <source>
        <strain evidence="7">B5-657</strain>
    </source>
</reference>
<dbReference type="Gene3D" id="3.40.50.300">
    <property type="entry name" value="P-loop containing nucleotide triphosphate hydrolases"/>
    <property type="match status" value="1"/>
</dbReference>
<evidence type="ECO:0000256" key="3">
    <source>
        <dbReference type="ARBA" id="ARBA00022806"/>
    </source>
</evidence>